<reference evidence="3 4" key="1">
    <citation type="submission" date="2022-03" db="EMBL/GenBank/DDBJ databases">
        <authorList>
            <person name="Macdonald S."/>
            <person name="Ahmed S."/>
            <person name="Newling K."/>
        </authorList>
    </citation>
    <scope>NUCLEOTIDE SEQUENCE [LARGE SCALE GENOMIC DNA]</scope>
</reference>
<dbReference type="SMART" id="SM00439">
    <property type="entry name" value="BAH"/>
    <property type="match status" value="1"/>
</dbReference>
<dbReference type="SUPFAM" id="SSF82061">
    <property type="entry name" value="BAH domain"/>
    <property type="match status" value="1"/>
</dbReference>
<protein>
    <recommendedName>
        <fullName evidence="2">BAH domain-containing protein</fullName>
    </recommendedName>
</protein>
<feature type="region of interest" description="Disordered" evidence="1">
    <location>
        <begin position="1"/>
        <end position="82"/>
    </location>
</feature>
<dbReference type="InterPro" id="IPR001025">
    <property type="entry name" value="BAH_dom"/>
</dbReference>
<evidence type="ECO:0000256" key="1">
    <source>
        <dbReference type="SAM" id="MobiDB-lite"/>
    </source>
</evidence>
<evidence type="ECO:0000259" key="2">
    <source>
        <dbReference type="PROSITE" id="PS51038"/>
    </source>
</evidence>
<feature type="compositionally biased region" description="Basic and acidic residues" evidence="1">
    <location>
        <begin position="47"/>
        <end position="64"/>
    </location>
</feature>
<dbReference type="Gene3D" id="2.30.30.490">
    <property type="match status" value="1"/>
</dbReference>
<accession>A0ABC8LIR3</accession>
<dbReference type="Pfam" id="PF01426">
    <property type="entry name" value="BAH"/>
    <property type="match status" value="1"/>
</dbReference>
<keyword evidence="4" id="KW-1185">Reference proteome</keyword>
<proteinExistence type="predicted"/>
<dbReference type="Proteomes" id="UP001642260">
    <property type="component" value="Unassembled WGS sequence"/>
</dbReference>
<dbReference type="EMBL" id="CAKOAT010584042">
    <property type="protein sequence ID" value="CAH8383324.1"/>
    <property type="molecule type" value="Genomic_DNA"/>
</dbReference>
<feature type="compositionally biased region" description="Basic residues" evidence="1">
    <location>
        <begin position="73"/>
        <end position="82"/>
    </location>
</feature>
<evidence type="ECO:0000313" key="3">
    <source>
        <dbReference type="EMBL" id="CAH8383324.1"/>
    </source>
</evidence>
<organism evidence="3 4">
    <name type="scientific">Eruca vesicaria subsp. sativa</name>
    <name type="common">Garden rocket</name>
    <name type="synonym">Eruca sativa</name>
    <dbReference type="NCBI Taxonomy" id="29727"/>
    <lineage>
        <taxon>Eukaryota</taxon>
        <taxon>Viridiplantae</taxon>
        <taxon>Streptophyta</taxon>
        <taxon>Embryophyta</taxon>
        <taxon>Tracheophyta</taxon>
        <taxon>Spermatophyta</taxon>
        <taxon>Magnoliopsida</taxon>
        <taxon>eudicotyledons</taxon>
        <taxon>Gunneridae</taxon>
        <taxon>Pentapetalae</taxon>
        <taxon>rosids</taxon>
        <taxon>malvids</taxon>
        <taxon>Brassicales</taxon>
        <taxon>Brassicaceae</taxon>
        <taxon>Brassiceae</taxon>
        <taxon>Eruca</taxon>
    </lineage>
</organism>
<dbReference type="InterPro" id="IPR043151">
    <property type="entry name" value="BAH_sf"/>
</dbReference>
<sequence>MVLRRRRFAQVSSSDGEDDFVAETESQGQNSRRPAEKMEGKRRKRKKDGDKTLLKELKPDDVKPVGEPIKVTGRGRRRGRRRTHYGKFKYNGKRYKLEDTVLVCPEKESQRPYVAIIKDITKNQDESMMILGQWFYREEEAEKKGGGNWKVNHTRELFYSFHRNEVPVKSVMHKCVVNFVPPHKQIPKRTDNRGFIVRKLYDTVEKKLWKLTDKRYEDAQQHELDMFVEKSMLRLGDLPDLETEEDVETAKRSSREVY</sequence>
<dbReference type="AlphaFoldDB" id="A0ABC8LIR3"/>
<dbReference type="PROSITE" id="PS51038">
    <property type="entry name" value="BAH"/>
    <property type="match status" value="1"/>
</dbReference>
<comment type="caution">
    <text evidence="3">The sequence shown here is derived from an EMBL/GenBank/DDBJ whole genome shotgun (WGS) entry which is preliminary data.</text>
</comment>
<feature type="domain" description="BAH" evidence="2">
    <location>
        <begin position="93"/>
        <end position="212"/>
    </location>
</feature>
<name>A0ABC8LIR3_ERUVS</name>
<gene>
    <name evidence="3" type="ORF">ERUC_LOCUS35807</name>
</gene>
<dbReference type="PANTHER" id="PTHR46871">
    <property type="entry name" value="BROMO-ADJACENT HOMOLOGY (BAH) DOMAIN-CONTAINING PROTEIN"/>
    <property type="match status" value="1"/>
</dbReference>
<dbReference type="PANTHER" id="PTHR46871:SF1">
    <property type="entry name" value="BROMO-ADJACENT HOMOLOGY (BAH) DOMAIN-CONTAINING PROTEIN"/>
    <property type="match status" value="1"/>
</dbReference>
<evidence type="ECO:0000313" key="4">
    <source>
        <dbReference type="Proteomes" id="UP001642260"/>
    </source>
</evidence>